<dbReference type="AlphaFoldDB" id="A0A834X6S9"/>
<name>A0A834X6S9_9FABA</name>
<protein>
    <submittedName>
        <fullName evidence="1">Uncharacterized protein</fullName>
    </submittedName>
</protein>
<accession>A0A834X6S9</accession>
<reference evidence="1" key="1">
    <citation type="submission" date="2020-09" db="EMBL/GenBank/DDBJ databases">
        <title>Genome-Enabled Discovery of Anthraquinone Biosynthesis in Senna tora.</title>
        <authorList>
            <person name="Kang S.-H."/>
            <person name="Pandey R.P."/>
            <person name="Lee C.-M."/>
            <person name="Sim J.-S."/>
            <person name="Jeong J.-T."/>
            <person name="Choi B.-S."/>
            <person name="Jung M."/>
            <person name="Ginzburg D."/>
            <person name="Zhao K."/>
            <person name="Won S.Y."/>
            <person name="Oh T.-J."/>
            <person name="Yu Y."/>
            <person name="Kim N.-H."/>
            <person name="Lee O.R."/>
            <person name="Lee T.-H."/>
            <person name="Bashyal P."/>
            <person name="Kim T.-S."/>
            <person name="Lee W.-H."/>
            <person name="Kawkins C."/>
            <person name="Kim C.-K."/>
            <person name="Kim J.S."/>
            <person name="Ahn B.O."/>
            <person name="Rhee S.Y."/>
            <person name="Sohng J.K."/>
        </authorList>
    </citation>
    <scope>NUCLEOTIDE SEQUENCE</scope>
    <source>
        <tissue evidence="1">Leaf</tissue>
    </source>
</reference>
<evidence type="ECO:0000313" key="2">
    <source>
        <dbReference type="Proteomes" id="UP000634136"/>
    </source>
</evidence>
<comment type="caution">
    <text evidence="1">The sequence shown here is derived from an EMBL/GenBank/DDBJ whole genome shotgun (WGS) entry which is preliminary data.</text>
</comment>
<keyword evidence="2" id="KW-1185">Reference proteome</keyword>
<evidence type="ECO:0000313" key="1">
    <source>
        <dbReference type="EMBL" id="KAF7838774.1"/>
    </source>
</evidence>
<organism evidence="1 2">
    <name type="scientific">Senna tora</name>
    <dbReference type="NCBI Taxonomy" id="362788"/>
    <lineage>
        <taxon>Eukaryota</taxon>
        <taxon>Viridiplantae</taxon>
        <taxon>Streptophyta</taxon>
        <taxon>Embryophyta</taxon>
        <taxon>Tracheophyta</taxon>
        <taxon>Spermatophyta</taxon>
        <taxon>Magnoliopsida</taxon>
        <taxon>eudicotyledons</taxon>
        <taxon>Gunneridae</taxon>
        <taxon>Pentapetalae</taxon>
        <taxon>rosids</taxon>
        <taxon>fabids</taxon>
        <taxon>Fabales</taxon>
        <taxon>Fabaceae</taxon>
        <taxon>Caesalpinioideae</taxon>
        <taxon>Cassia clade</taxon>
        <taxon>Senna</taxon>
    </lineage>
</organism>
<proteinExistence type="predicted"/>
<dbReference type="Proteomes" id="UP000634136">
    <property type="component" value="Unassembled WGS sequence"/>
</dbReference>
<sequence length="63" mass="6991">MEGERETGRRGRTAEVEITFGEDDVNTELISTNKCLVGRMLTSSRSTARLYVLGCVISGVRRI</sequence>
<gene>
    <name evidence="1" type="ORF">G2W53_007256</name>
</gene>
<dbReference type="EMBL" id="JAAIUW010000003">
    <property type="protein sequence ID" value="KAF7838774.1"/>
    <property type="molecule type" value="Genomic_DNA"/>
</dbReference>